<keyword evidence="3" id="KW-0269">Exonuclease</keyword>
<evidence type="ECO:0000256" key="1">
    <source>
        <dbReference type="ARBA" id="ARBA00022801"/>
    </source>
</evidence>
<evidence type="ECO:0000313" key="3">
    <source>
        <dbReference type="EMBL" id="SFK29368.1"/>
    </source>
</evidence>
<evidence type="ECO:0000259" key="2">
    <source>
        <dbReference type="Pfam" id="PF00149"/>
    </source>
</evidence>
<dbReference type="InterPro" id="IPR041796">
    <property type="entry name" value="Mre11_N"/>
</dbReference>
<dbReference type="EMBL" id="FOSQ01000001">
    <property type="protein sequence ID" value="SFK29368.1"/>
    <property type="molecule type" value="Genomic_DNA"/>
</dbReference>
<organism evidence="3 4">
    <name type="scientific">Falsiroseomonas stagni DSM 19981</name>
    <dbReference type="NCBI Taxonomy" id="1123062"/>
    <lineage>
        <taxon>Bacteria</taxon>
        <taxon>Pseudomonadati</taxon>
        <taxon>Pseudomonadota</taxon>
        <taxon>Alphaproteobacteria</taxon>
        <taxon>Acetobacterales</taxon>
        <taxon>Roseomonadaceae</taxon>
        <taxon>Falsiroseomonas</taxon>
    </lineage>
</organism>
<keyword evidence="3" id="KW-0540">Nuclease</keyword>
<dbReference type="GO" id="GO:0004527">
    <property type="term" value="F:exonuclease activity"/>
    <property type="evidence" value="ECO:0007669"/>
    <property type="project" value="UniProtKB-KW"/>
</dbReference>
<dbReference type="PANTHER" id="PTHR30337:SF7">
    <property type="entry name" value="PHOSPHOESTERASE"/>
    <property type="match status" value="1"/>
</dbReference>
<dbReference type="PANTHER" id="PTHR30337">
    <property type="entry name" value="COMPONENT OF ATP-DEPENDENT DSDNA EXONUCLEASE"/>
    <property type="match status" value="1"/>
</dbReference>
<dbReference type="Pfam" id="PF00149">
    <property type="entry name" value="Metallophos"/>
    <property type="match status" value="1"/>
</dbReference>
<dbReference type="PIRSF" id="PIRSF033091">
    <property type="entry name" value="Pesterase_YhaO"/>
    <property type="match status" value="1"/>
</dbReference>
<dbReference type="InterPro" id="IPR004843">
    <property type="entry name" value="Calcineurin-like_PHP"/>
</dbReference>
<dbReference type="InterPro" id="IPR029052">
    <property type="entry name" value="Metallo-depent_PP-like"/>
</dbReference>
<proteinExistence type="predicted"/>
<dbReference type="CDD" id="cd00840">
    <property type="entry name" value="MPP_Mre11_N"/>
    <property type="match status" value="1"/>
</dbReference>
<feature type="domain" description="Calcineurin-like phosphoesterase" evidence="2">
    <location>
        <begin position="1"/>
        <end position="194"/>
    </location>
</feature>
<evidence type="ECO:0000313" key="4">
    <source>
        <dbReference type="Proteomes" id="UP000199473"/>
    </source>
</evidence>
<dbReference type="InterPro" id="IPR050535">
    <property type="entry name" value="DNA_Repair-Maintenance_Comp"/>
</dbReference>
<dbReference type="InterPro" id="IPR014576">
    <property type="entry name" value="Pesterase_YhaO"/>
</dbReference>
<protein>
    <submittedName>
        <fullName evidence="3">DNA repair exonuclease SbcCD nuclease subunit</fullName>
    </submittedName>
</protein>
<name>A0A1I3YBX7_9PROT</name>
<dbReference type="Gene3D" id="3.60.21.10">
    <property type="match status" value="1"/>
</dbReference>
<accession>A0A1I3YBX7</accession>
<gene>
    <name evidence="3" type="ORF">SAMN02745775_1011156</name>
</gene>
<keyword evidence="4" id="KW-1185">Reference proteome</keyword>
<sequence>MKFLHAADIHLDSPLAGLHARQDLPAGLLRDSTRRAFIALVDLAIAEDVAFIVIAGDLYDGDWKDFSTGLFFAEQMKRLAPRPCFLLRGNHDAKSIITKDLRLPANVREFSTRSCQTHDVAELGVALHGHSFPNRAVPEDISLSYCEPLRGRLNIGVLHTSAQDAGEHETYAPCEPGQLRLKGYDYWALGHIHARRVLHERPWIVFPGNIQGRHIRETGAKGCSLVTVEDGRVVAVEHRNLDTLRWALLDVDAEGADIVTLTGRIGDAVQEAIAAADDLPVLARLVLRGETDLHAALASDGERLAAECRGAAIAAGGRLWVEAVRVRTSAPKSRAEGMLDPLRAAFAAGLSDPARVQALLAEMAALRAKVPPPGRDALDVPADEEGLGRLLEEAWQVAEAAITAEERG</sequence>
<reference evidence="3 4" key="1">
    <citation type="submission" date="2016-10" db="EMBL/GenBank/DDBJ databases">
        <authorList>
            <person name="de Groot N.N."/>
        </authorList>
    </citation>
    <scope>NUCLEOTIDE SEQUENCE [LARGE SCALE GENOMIC DNA]</scope>
    <source>
        <strain evidence="3 4">DSM 19981</strain>
    </source>
</reference>
<dbReference type="Proteomes" id="UP000199473">
    <property type="component" value="Unassembled WGS sequence"/>
</dbReference>
<dbReference type="SUPFAM" id="SSF56300">
    <property type="entry name" value="Metallo-dependent phosphatases"/>
    <property type="match status" value="1"/>
</dbReference>
<keyword evidence="1" id="KW-0378">Hydrolase</keyword>
<dbReference type="RefSeq" id="WP_092956666.1">
    <property type="nucleotide sequence ID" value="NZ_FOSQ01000001.1"/>
</dbReference>
<dbReference type="AlphaFoldDB" id="A0A1I3YBX7"/>
<dbReference type="OrthoDB" id="9773856at2"/>
<dbReference type="STRING" id="1123062.SAMN02745775_1011156"/>